<feature type="signal peptide" evidence="1">
    <location>
        <begin position="1"/>
        <end position="27"/>
    </location>
</feature>
<dbReference type="InterPro" id="IPR011024">
    <property type="entry name" value="G_crystallin-like"/>
</dbReference>
<evidence type="ECO:0000256" key="1">
    <source>
        <dbReference type="SAM" id="SignalP"/>
    </source>
</evidence>
<dbReference type="Gene3D" id="2.60.20.10">
    <property type="entry name" value="Crystallins"/>
    <property type="match status" value="1"/>
</dbReference>
<organism evidence="2 3">
    <name type="scientific">Streptomyces amakusaensis</name>
    <dbReference type="NCBI Taxonomy" id="67271"/>
    <lineage>
        <taxon>Bacteria</taxon>
        <taxon>Bacillati</taxon>
        <taxon>Actinomycetota</taxon>
        <taxon>Actinomycetes</taxon>
        <taxon>Kitasatosporales</taxon>
        <taxon>Streptomycetaceae</taxon>
        <taxon>Streptomyces</taxon>
    </lineage>
</organism>
<feature type="chain" id="PRO_5046280911" description="Secreted protein" evidence="1">
    <location>
        <begin position="28"/>
        <end position="199"/>
    </location>
</feature>
<proteinExistence type="predicted"/>
<sequence>MRVGKGVTGLVAAACASVLLMPSPAVAAQAPETKPDSHCAMNVETGGVTCYDTFRESVAAATGGRITDAPAPEKAAKDKRFLAKLNAPSRERARAGAAGVNSRAAKSVVRGVLYEHAHYEGNSWTLYGPRWCKNDGQWDGWLETLGGWGNTISSLIPANDCYIDLFSDPYFQGASQLYTSSTPYVGHAMNDQASSLGLT</sequence>
<dbReference type="RefSeq" id="WP_344471663.1">
    <property type="nucleotide sequence ID" value="NZ_BAAASB010000001.1"/>
</dbReference>
<accession>A0ABW0AN35</accession>
<reference evidence="3" key="1">
    <citation type="journal article" date="2019" name="Int. J. Syst. Evol. Microbiol.">
        <title>The Global Catalogue of Microorganisms (GCM) 10K type strain sequencing project: providing services to taxonomists for standard genome sequencing and annotation.</title>
        <authorList>
            <consortium name="The Broad Institute Genomics Platform"/>
            <consortium name="The Broad Institute Genome Sequencing Center for Infectious Disease"/>
            <person name="Wu L."/>
            <person name="Ma J."/>
        </authorList>
    </citation>
    <scope>NUCLEOTIDE SEQUENCE [LARGE SCALE GENOMIC DNA]</scope>
    <source>
        <strain evidence="3">PCU 266</strain>
    </source>
</reference>
<name>A0ABW0AN35_9ACTN</name>
<evidence type="ECO:0000313" key="2">
    <source>
        <dbReference type="EMBL" id="MFC5155127.1"/>
    </source>
</evidence>
<dbReference type="SUPFAM" id="SSF49695">
    <property type="entry name" value="gamma-Crystallin-like"/>
    <property type="match status" value="1"/>
</dbReference>
<gene>
    <name evidence="2" type="ORF">ACFPRH_25670</name>
</gene>
<dbReference type="EMBL" id="JBHSKP010000020">
    <property type="protein sequence ID" value="MFC5155127.1"/>
    <property type="molecule type" value="Genomic_DNA"/>
</dbReference>
<keyword evidence="3" id="KW-1185">Reference proteome</keyword>
<evidence type="ECO:0000313" key="3">
    <source>
        <dbReference type="Proteomes" id="UP001596160"/>
    </source>
</evidence>
<protein>
    <recommendedName>
        <fullName evidence="4">Secreted protein</fullName>
    </recommendedName>
</protein>
<dbReference type="Proteomes" id="UP001596160">
    <property type="component" value="Unassembled WGS sequence"/>
</dbReference>
<evidence type="ECO:0008006" key="4">
    <source>
        <dbReference type="Google" id="ProtNLM"/>
    </source>
</evidence>
<comment type="caution">
    <text evidence="2">The sequence shown here is derived from an EMBL/GenBank/DDBJ whole genome shotgun (WGS) entry which is preliminary data.</text>
</comment>
<keyword evidence="1" id="KW-0732">Signal</keyword>